<organism evidence="2 3">
    <name type="scientific">Halohasta litchfieldiae</name>
    <dbReference type="NCBI Taxonomy" id="1073996"/>
    <lineage>
        <taxon>Archaea</taxon>
        <taxon>Methanobacteriati</taxon>
        <taxon>Methanobacteriota</taxon>
        <taxon>Stenosarchaea group</taxon>
        <taxon>Halobacteria</taxon>
        <taxon>Halobacteriales</taxon>
        <taxon>Haloferacaceae</taxon>
        <taxon>Halohasta</taxon>
    </lineage>
</organism>
<accession>A0A1H6W7G3</accession>
<evidence type="ECO:0000313" key="2">
    <source>
        <dbReference type="EMBL" id="SEJ08225.1"/>
    </source>
</evidence>
<dbReference type="RefSeq" id="WP_089673098.1">
    <property type="nucleotide sequence ID" value="NZ_CP024845.1"/>
</dbReference>
<dbReference type="Proteomes" id="UP000198888">
    <property type="component" value="Unassembled WGS sequence"/>
</dbReference>
<evidence type="ECO:0000259" key="1">
    <source>
        <dbReference type="Pfam" id="PF22977"/>
    </source>
</evidence>
<dbReference type="Pfam" id="PF22977">
    <property type="entry name" value="WHD"/>
    <property type="match status" value="1"/>
</dbReference>
<feature type="domain" description="Winged helix" evidence="1">
    <location>
        <begin position="2"/>
        <end position="92"/>
    </location>
</feature>
<reference evidence="2 3" key="1">
    <citation type="submission" date="2016-10" db="EMBL/GenBank/DDBJ databases">
        <authorList>
            <person name="de Groot N.N."/>
        </authorList>
    </citation>
    <scope>NUCLEOTIDE SEQUENCE [LARGE SCALE GENOMIC DNA]</scope>
    <source>
        <strain evidence="2 3">DSM 22187</strain>
    </source>
</reference>
<name>A0A1H6W7G3_9EURY</name>
<accession>A0A2H4PYQ0</accession>
<dbReference type="GeneID" id="35001238"/>
<gene>
    <name evidence="2" type="ORF">SAMN05444271_1207</name>
</gene>
<dbReference type="AlphaFoldDB" id="A0A1H6W7G3"/>
<sequence length="124" mass="14065">MAYTNTQAHLLDELRRIDAILDIYKETQQAGRTDERPAIKPQTVVDEPSRVPLALPEASREKVATLTDQIEEQCHQTESATLRLRVLAESFDFFDRLANCAETAGYGSQRVYSLFDYQTKVTAL</sequence>
<protein>
    <recommendedName>
        <fullName evidence="1">Winged helix domain-containing protein</fullName>
    </recommendedName>
</protein>
<proteinExistence type="predicted"/>
<dbReference type="STRING" id="1073996.SAMN05444271_1207"/>
<dbReference type="KEGG" id="hae:halTADL_0414"/>
<keyword evidence="3" id="KW-1185">Reference proteome</keyword>
<dbReference type="InterPro" id="IPR054472">
    <property type="entry name" value="WHD"/>
</dbReference>
<dbReference type="EMBL" id="FNYR01000020">
    <property type="protein sequence ID" value="SEJ08225.1"/>
    <property type="molecule type" value="Genomic_DNA"/>
</dbReference>
<evidence type="ECO:0000313" key="3">
    <source>
        <dbReference type="Proteomes" id="UP000198888"/>
    </source>
</evidence>